<dbReference type="GO" id="GO:0006520">
    <property type="term" value="P:amino acid metabolic process"/>
    <property type="evidence" value="ECO:0007669"/>
    <property type="project" value="InterPro"/>
</dbReference>
<keyword evidence="3 6" id="KW-0032">Aminotransferase</keyword>
<evidence type="ECO:0000259" key="7">
    <source>
        <dbReference type="Pfam" id="PF00155"/>
    </source>
</evidence>
<dbReference type="Pfam" id="PF00155">
    <property type="entry name" value="Aminotran_1_2"/>
    <property type="match status" value="1"/>
</dbReference>
<protein>
    <recommendedName>
        <fullName evidence="6">Aminotransferase</fullName>
        <ecNumber evidence="6">2.6.1.-</ecNumber>
    </recommendedName>
</protein>
<feature type="domain" description="Aminotransferase class I/classII large" evidence="7">
    <location>
        <begin position="29"/>
        <end position="386"/>
    </location>
</feature>
<dbReference type="PROSITE" id="PS00105">
    <property type="entry name" value="AA_TRANSFER_CLASS_1"/>
    <property type="match status" value="1"/>
</dbReference>
<dbReference type="STRING" id="36842.SAMN02194393_01258"/>
<evidence type="ECO:0000256" key="2">
    <source>
        <dbReference type="ARBA" id="ARBA00007441"/>
    </source>
</evidence>
<dbReference type="GO" id="GO:0008483">
    <property type="term" value="F:transaminase activity"/>
    <property type="evidence" value="ECO:0007669"/>
    <property type="project" value="UniProtKB-KW"/>
</dbReference>
<dbReference type="PANTHER" id="PTHR46383:SF1">
    <property type="entry name" value="ASPARTATE AMINOTRANSFERASE"/>
    <property type="match status" value="1"/>
</dbReference>
<dbReference type="Proteomes" id="UP000190285">
    <property type="component" value="Unassembled WGS sequence"/>
</dbReference>
<dbReference type="SUPFAM" id="SSF53383">
    <property type="entry name" value="PLP-dependent transferases"/>
    <property type="match status" value="1"/>
</dbReference>
<keyword evidence="9" id="KW-1185">Reference proteome</keyword>
<keyword evidence="5" id="KW-0663">Pyridoxal phosphate</keyword>
<keyword evidence="4 6" id="KW-0808">Transferase</keyword>
<dbReference type="AlphaFoldDB" id="A0A1T5JR41"/>
<evidence type="ECO:0000256" key="4">
    <source>
        <dbReference type="ARBA" id="ARBA00022679"/>
    </source>
</evidence>
<comment type="similarity">
    <text evidence="2 6">Belongs to the class-I pyridoxal-phosphate-dependent aminotransferase family.</text>
</comment>
<evidence type="ECO:0000256" key="1">
    <source>
        <dbReference type="ARBA" id="ARBA00001933"/>
    </source>
</evidence>
<gene>
    <name evidence="8" type="ORF">SAMN02194393_01258</name>
</gene>
<dbReference type="Gene3D" id="3.40.640.10">
    <property type="entry name" value="Type I PLP-dependent aspartate aminotransferase-like (Major domain)"/>
    <property type="match status" value="1"/>
</dbReference>
<dbReference type="PRINTS" id="PR00753">
    <property type="entry name" value="ACCSYNTHASE"/>
</dbReference>
<dbReference type="Gene3D" id="3.90.1150.10">
    <property type="entry name" value="Aspartate Aminotransferase, domain 1"/>
    <property type="match status" value="1"/>
</dbReference>
<dbReference type="InterPro" id="IPR015422">
    <property type="entry name" value="PyrdxlP-dep_Trfase_small"/>
</dbReference>
<name>A0A1T5JR41_9FIRM</name>
<sequence>MTKRVKNMKPSATVELTAKVLDLKRQGVDVIALNVGEPDFNTPENVCRIGKKAIDEGFTKYTTVSGTVELREAICKKLLEDNKIKYSPKEIIVSTGGKQVLINAVLALCEEGDEVLLPTPCWVSYIEMIKLAGSKPVLIKTEEEDEFQLNIQKIKEAITDKTKAIIINTPNNPTGAVYTEETLRELGQLAVKHDFYIISDEIYEKLVYDGCKHISIASFSSEIKEKTIVVNGFSKAYAMTGWRLGYGAGPAEVIKGMTSLQGHMTTSANSISQMAAVEALEGPKESIDYMRTQYDKRRKYLLDRLNKMKDIRCSQARGAFYLMPNISSLFGKSYKGEIIKDSKDVANFLLDKAHIAVVPGEAFEAPENVRISYSNSLEKIKEAMDRMEKALSILK</sequence>
<organism evidence="8 9">
    <name type="scientific">Maledivibacter halophilus</name>
    <dbReference type="NCBI Taxonomy" id="36842"/>
    <lineage>
        <taxon>Bacteria</taxon>
        <taxon>Bacillati</taxon>
        <taxon>Bacillota</taxon>
        <taxon>Clostridia</taxon>
        <taxon>Peptostreptococcales</taxon>
        <taxon>Caminicellaceae</taxon>
        <taxon>Maledivibacter</taxon>
    </lineage>
</organism>
<dbReference type="FunFam" id="3.40.640.10:FF:000033">
    <property type="entry name" value="Aspartate aminotransferase"/>
    <property type="match status" value="1"/>
</dbReference>
<dbReference type="InterPro" id="IPR015421">
    <property type="entry name" value="PyrdxlP-dep_Trfase_major"/>
</dbReference>
<dbReference type="EC" id="2.6.1.-" evidence="6"/>
<dbReference type="InterPro" id="IPR004839">
    <property type="entry name" value="Aminotransferase_I/II_large"/>
</dbReference>
<evidence type="ECO:0000256" key="5">
    <source>
        <dbReference type="ARBA" id="ARBA00022898"/>
    </source>
</evidence>
<reference evidence="8 9" key="1">
    <citation type="submission" date="2017-02" db="EMBL/GenBank/DDBJ databases">
        <authorList>
            <person name="Peterson S.W."/>
        </authorList>
    </citation>
    <scope>NUCLEOTIDE SEQUENCE [LARGE SCALE GENOMIC DNA]</scope>
    <source>
        <strain evidence="8 9">M1</strain>
    </source>
</reference>
<dbReference type="GO" id="GO:0030170">
    <property type="term" value="F:pyridoxal phosphate binding"/>
    <property type="evidence" value="ECO:0007669"/>
    <property type="project" value="InterPro"/>
</dbReference>
<evidence type="ECO:0000313" key="9">
    <source>
        <dbReference type="Proteomes" id="UP000190285"/>
    </source>
</evidence>
<proteinExistence type="inferred from homology"/>
<dbReference type="EMBL" id="FUZT01000003">
    <property type="protein sequence ID" value="SKC53813.1"/>
    <property type="molecule type" value="Genomic_DNA"/>
</dbReference>
<dbReference type="CDD" id="cd00609">
    <property type="entry name" value="AAT_like"/>
    <property type="match status" value="1"/>
</dbReference>
<evidence type="ECO:0000256" key="6">
    <source>
        <dbReference type="RuleBase" id="RU000481"/>
    </source>
</evidence>
<dbReference type="InterPro" id="IPR015424">
    <property type="entry name" value="PyrdxlP-dep_Trfase"/>
</dbReference>
<evidence type="ECO:0000256" key="3">
    <source>
        <dbReference type="ARBA" id="ARBA00022576"/>
    </source>
</evidence>
<dbReference type="InterPro" id="IPR004838">
    <property type="entry name" value="NHTrfase_class1_PyrdxlP-BS"/>
</dbReference>
<dbReference type="InterPro" id="IPR050596">
    <property type="entry name" value="AspAT/PAT-like"/>
</dbReference>
<evidence type="ECO:0000313" key="8">
    <source>
        <dbReference type="EMBL" id="SKC53813.1"/>
    </source>
</evidence>
<accession>A0A1T5JR41</accession>
<dbReference type="PANTHER" id="PTHR46383">
    <property type="entry name" value="ASPARTATE AMINOTRANSFERASE"/>
    <property type="match status" value="1"/>
</dbReference>
<comment type="cofactor">
    <cofactor evidence="1 6">
        <name>pyridoxal 5'-phosphate</name>
        <dbReference type="ChEBI" id="CHEBI:597326"/>
    </cofactor>
</comment>